<feature type="compositionally biased region" description="Low complexity" evidence="1">
    <location>
        <begin position="205"/>
        <end position="224"/>
    </location>
</feature>
<organism evidence="2 3">
    <name type="scientific">Panicum virgatum</name>
    <name type="common">Blackwell switchgrass</name>
    <dbReference type="NCBI Taxonomy" id="38727"/>
    <lineage>
        <taxon>Eukaryota</taxon>
        <taxon>Viridiplantae</taxon>
        <taxon>Streptophyta</taxon>
        <taxon>Embryophyta</taxon>
        <taxon>Tracheophyta</taxon>
        <taxon>Spermatophyta</taxon>
        <taxon>Magnoliopsida</taxon>
        <taxon>Liliopsida</taxon>
        <taxon>Poales</taxon>
        <taxon>Poaceae</taxon>
        <taxon>PACMAD clade</taxon>
        <taxon>Panicoideae</taxon>
        <taxon>Panicodae</taxon>
        <taxon>Paniceae</taxon>
        <taxon>Panicinae</taxon>
        <taxon>Panicum</taxon>
        <taxon>Panicum sect. Hiantes</taxon>
    </lineage>
</organism>
<feature type="compositionally biased region" description="Polar residues" evidence="1">
    <location>
        <begin position="225"/>
        <end position="235"/>
    </location>
</feature>
<evidence type="ECO:0000256" key="1">
    <source>
        <dbReference type="SAM" id="MobiDB-lite"/>
    </source>
</evidence>
<name>A0A8T0VIB4_PANVG</name>
<feature type="compositionally biased region" description="Pro residues" evidence="1">
    <location>
        <begin position="159"/>
        <end position="187"/>
    </location>
</feature>
<feature type="compositionally biased region" description="Low complexity" evidence="1">
    <location>
        <begin position="67"/>
        <end position="81"/>
    </location>
</feature>
<sequence>MDQDRRAPPPPPRTSSNPDAAASGSPVRGPPSSAMLGLSVSSAATATSPHRRFSPSLYPPPAPSPSPGRLAGSGSGSAASRFGQIPPSTPRGRQRRTRALPTPFLSELASIRRMSASLFGDLDARPTNHRGATRQALHAQQQAWPSPVPTMSLDSGLRAPPPSGTFSQVPPPVSRRPQPPPPSPGVPPLSGNRFAGFPASAFWSQRRQVQSSSSGVPPLVSQQQKTTYQPSSSTDLAPLPSGSGIFPGLAPPPASSKSSFTDLMPLPGDELTTMFGSSSLSSSAHLEMQSQDQTPFWQWPSDSELHPSPPSLEMQSQDQRYSEFEAPILDVAVAPAPGFQIKEEPMDDAPCIERQPELISLDDDEDDGLNALLQSFQSSSDLDSNWMQLGGCSGSRPREMGAFDGSGQSWEATMMLTPAYDNVSIANPNLQFPLLPSSTDTPELNSSDGPSVWSTADTSGEGWAGMPALAGMFDQMSIGEGTLSIGQGWPAAPAAGGQYCMFDDNSGSSAWPAIPSCATSMLDQVTIGGGSMSGMGQGWPETPAAADDAGVCVFDNSGSSTNPWPEMPSFATSMLDQVTIGGGSMGQGWPETPAPAAAAASNYAMFDIDITAGGSSSSSSGAWASKPWNISSSSMENSTPVPKLILGGMEKPRLPRQLPSRAAVASSSMSRRGTYGDLFSVAEMEMINKDKRLKEIVNTDPKRVKRILKNRISAAKLRAARRNAG</sequence>
<protein>
    <recommendedName>
        <fullName evidence="4">BZIP domain-containing protein</fullName>
    </recommendedName>
</protein>
<feature type="compositionally biased region" description="Polar residues" evidence="1">
    <location>
        <begin position="39"/>
        <end position="48"/>
    </location>
</feature>
<feature type="region of interest" description="Disordered" evidence="1">
    <location>
        <begin position="436"/>
        <end position="457"/>
    </location>
</feature>
<keyword evidence="3" id="KW-1185">Reference proteome</keyword>
<reference evidence="2" key="1">
    <citation type="submission" date="2020-05" db="EMBL/GenBank/DDBJ databases">
        <title>WGS assembly of Panicum virgatum.</title>
        <authorList>
            <person name="Lovell J.T."/>
            <person name="Jenkins J."/>
            <person name="Shu S."/>
            <person name="Juenger T.E."/>
            <person name="Schmutz J."/>
        </authorList>
    </citation>
    <scope>NUCLEOTIDE SEQUENCE</scope>
    <source>
        <strain evidence="2">AP13</strain>
    </source>
</reference>
<feature type="compositionally biased region" description="Pro residues" evidence="1">
    <location>
        <begin position="57"/>
        <end position="66"/>
    </location>
</feature>
<dbReference type="AlphaFoldDB" id="A0A8T0VIB4"/>
<proteinExistence type="predicted"/>
<feature type="region of interest" description="Disordered" evidence="1">
    <location>
        <begin position="1"/>
        <end position="106"/>
    </location>
</feature>
<dbReference type="EMBL" id="CM029040">
    <property type="protein sequence ID" value="KAG2634315.1"/>
    <property type="molecule type" value="Genomic_DNA"/>
</dbReference>
<feature type="region of interest" description="Disordered" evidence="1">
    <location>
        <begin position="121"/>
        <end position="193"/>
    </location>
</feature>
<evidence type="ECO:0000313" key="2">
    <source>
        <dbReference type="EMBL" id="KAG2634315.1"/>
    </source>
</evidence>
<feature type="region of interest" description="Disordered" evidence="1">
    <location>
        <begin position="205"/>
        <end position="314"/>
    </location>
</feature>
<evidence type="ECO:0008006" key="4">
    <source>
        <dbReference type="Google" id="ProtNLM"/>
    </source>
</evidence>
<dbReference type="Proteomes" id="UP000823388">
    <property type="component" value="Chromosome 2N"/>
</dbReference>
<accession>A0A8T0VIB4</accession>
<evidence type="ECO:0000313" key="3">
    <source>
        <dbReference type="Proteomes" id="UP000823388"/>
    </source>
</evidence>
<comment type="caution">
    <text evidence="2">The sequence shown here is derived from an EMBL/GenBank/DDBJ whole genome shotgun (WGS) entry which is preliminary data.</text>
</comment>
<gene>
    <name evidence="2" type="ORF">PVAP13_2NG191500</name>
</gene>